<dbReference type="InterPro" id="IPR003594">
    <property type="entry name" value="HATPase_dom"/>
</dbReference>
<dbReference type="InterPro" id="IPR011712">
    <property type="entry name" value="Sig_transdc_His_kin_sub3_dim/P"/>
</dbReference>
<dbReference type="PANTHER" id="PTHR24421:SF10">
    <property type="entry name" value="NITRATE_NITRITE SENSOR PROTEIN NARQ"/>
    <property type="match status" value="1"/>
</dbReference>
<keyword evidence="4" id="KW-0808">Transferase</keyword>
<dbReference type="CDD" id="cd16917">
    <property type="entry name" value="HATPase_UhpB-NarQ-NarX-like"/>
    <property type="match status" value="1"/>
</dbReference>
<sequence length="648" mass="70791">MSCPSRTTGACSLPPRIPPCTAPGLTSSGRSAAPAVRTFWRRPPIFADSSFPEFASIKLLRACWLATGCLLAVLPLRPAVAGGSGLDSLRQRLHTGPADTNRVLVLDELCWQLSNSDLRQATAYGKQGLQLARRLGYRRGQLKCLTDLGNCALYSADYLAGTRYFLAALKLAQQPPANAQIIGFAYNGLASLHLLQKEYPEAQRYLEQALAQARQRRSAADEALFAGNLGNVLRLRGQVAPARQQLTRALALYDSLGNALGQTSCLTNLAQLAYDQHRYEQARQYAQQAIRLAAADDNLYYLGVNYALLGGIEQALGHWAAAQQASRKGLAYARHSDNTEVVAECYADLASLSQKQGDYRQAYAWQQRYLAAHDSLLNTAKTEEIAALRVRYDTEQKELRIRTLTQQTQVQELRAGQQQRSQLQAVLLLAGAAVLVTVGVLAYLSQRRRLARLLREQHLRTRIAADLHDEVGTLLARVSMQADLLHQTQPAPNPAFERLLTNARSAAGTMRDIVWGIDAQADNVGALLDRMREHLDQSAAPAGLRTHLDVTGLDNGEGPLASELRQQLYLIFKEAVTNAVRHARGATALWVDLRRQAGRLHLSVRDNGQPPATGPRSMQRRAESLGGTLTAGPGPEGGFAVRLDVALG</sequence>
<dbReference type="GO" id="GO:0016020">
    <property type="term" value="C:membrane"/>
    <property type="evidence" value="ECO:0007669"/>
    <property type="project" value="InterPro"/>
</dbReference>
<dbReference type="Pfam" id="PF13581">
    <property type="entry name" value="HATPase_c_2"/>
    <property type="match status" value="1"/>
</dbReference>
<dbReference type="AlphaFoldDB" id="A0A431TWT3"/>
<keyword evidence="10" id="KW-0812">Transmembrane</keyword>
<dbReference type="EMBL" id="RXOF01000017">
    <property type="protein sequence ID" value="RTQ45997.1"/>
    <property type="molecule type" value="Genomic_DNA"/>
</dbReference>
<dbReference type="OrthoDB" id="1523646at2"/>
<dbReference type="GO" id="GO:0005524">
    <property type="term" value="F:ATP binding"/>
    <property type="evidence" value="ECO:0007669"/>
    <property type="project" value="UniProtKB-KW"/>
</dbReference>
<evidence type="ECO:0000256" key="3">
    <source>
        <dbReference type="ARBA" id="ARBA00022553"/>
    </source>
</evidence>
<evidence type="ECO:0000256" key="4">
    <source>
        <dbReference type="ARBA" id="ARBA00022679"/>
    </source>
</evidence>
<feature type="domain" description="Histidine kinase/HSP90-like ATPase" evidence="12">
    <location>
        <begin position="559"/>
        <end position="639"/>
    </location>
</feature>
<evidence type="ECO:0000256" key="10">
    <source>
        <dbReference type="SAM" id="Phobius"/>
    </source>
</evidence>
<keyword evidence="6" id="KW-0418">Kinase</keyword>
<comment type="caution">
    <text evidence="13">The sequence shown here is derived from an EMBL/GenBank/DDBJ whole genome shotgun (WGS) entry which is preliminary data.</text>
</comment>
<protein>
    <recommendedName>
        <fullName evidence="2">histidine kinase</fullName>
        <ecNumber evidence="2">2.7.13.3</ecNumber>
    </recommendedName>
</protein>
<dbReference type="EC" id="2.7.13.3" evidence="2"/>
<evidence type="ECO:0000256" key="6">
    <source>
        <dbReference type="ARBA" id="ARBA00022777"/>
    </source>
</evidence>
<keyword evidence="7" id="KW-0067">ATP-binding</keyword>
<organism evidence="13 14">
    <name type="scientific">Hymenobacter gummosus</name>
    <dbReference type="NCBI Taxonomy" id="1776032"/>
    <lineage>
        <taxon>Bacteria</taxon>
        <taxon>Pseudomonadati</taxon>
        <taxon>Bacteroidota</taxon>
        <taxon>Cytophagia</taxon>
        <taxon>Cytophagales</taxon>
        <taxon>Hymenobacteraceae</taxon>
        <taxon>Hymenobacter</taxon>
    </lineage>
</organism>
<evidence type="ECO:0000256" key="7">
    <source>
        <dbReference type="ARBA" id="ARBA00022840"/>
    </source>
</evidence>
<evidence type="ECO:0000256" key="5">
    <source>
        <dbReference type="ARBA" id="ARBA00022741"/>
    </source>
</evidence>
<dbReference type="InterPro" id="IPR019734">
    <property type="entry name" value="TPR_rpt"/>
</dbReference>
<proteinExistence type="predicted"/>
<dbReference type="SUPFAM" id="SSF55874">
    <property type="entry name" value="ATPase domain of HSP90 chaperone/DNA topoisomerase II/histidine kinase"/>
    <property type="match status" value="1"/>
</dbReference>
<dbReference type="Pfam" id="PF13424">
    <property type="entry name" value="TPR_12"/>
    <property type="match status" value="1"/>
</dbReference>
<evidence type="ECO:0000259" key="11">
    <source>
        <dbReference type="Pfam" id="PF07730"/>
    </source>
</evidence>
<evidence type="ECO:0000256" key="1">
    <source>
        <dbReference type="ARBA" id="ARBA00000085"/>
    </source>
</evidence>
<dbReference type="InterPro" id="IPR011990">
    <property type="entry name" value="TPR-like_helical_dom_sf"/>
</dbReference>
<evidence type="ECO:0000256" key="9">
    <source>
        <dbReference type="SAM" id="MobiDB-lite"/>
    </source>
</evidence>
<accession>A0A431TWT3</accession>
<keyword evidence="3" id="KW-0597">Phosphoprotein</keyword>
<dbReference type="Gene3D" id="1.25.40.10">
    <property type="entry name" value="Tetratricopeptide repeat domain"/>
    <property type="match status" value="2"/>
</dbReference>
<gene>
    <name evidence="13" type="ORF">EJV47_22830</name>
</gene>
<comment type="catalytic activity">
    <reaction evidence="1">
        <text>ATP + protein L-histidine = ADP + protein N-phospho-L-histidine.</text>
        <dbReference type="EC" id="2.7.13.3"/>
    </reaction>
</comment>
<keyword evidence="10" id="KW-0472">Membrane</keyword>
<dbReference type="SMART" id="SM00028">
    <property type="entry name" value="TPR"/>
    <property type="match status" value="5"/>
</dbReference>
<name>A0A431TWT3_9BACT</name>
<evidence type="ECO:0000313" key="13">
    <source>
        <dbReference type="EMBL" id="RTQ45997.1"/>
    </source>
</evidence>
<keyword evidence="10" id="KW-1133">Transmembrane helix</keyword>
<dbReference type="Gene3D" id="3.30.565.10">
    <property type="entry name" value="Histidine kinase-like ATPase, C-terminal domain"/>
    <property type="match status" value="1"/>
</dbReference>
<dbReference type="GO" id="GO:0000155">
    <property type="term" value="F:phosphorelay sensor kinase activity"/>
    <property type="evidence" value="ECO:0007669"/>
    <property type="project" value="InterPro"/>
</dbReference>
<evidence type="ECO:0000256" key="8">
    <source>
        <dbReference type="ARBA" id="ARBA00023012"/>
    </source>
</evidence>
<feature type="transmembrane region" description="Helical" evidence="10">
    <location>
        <begin position="423"/>
        <end position="444"/>
    </location>
</feature>
<evidence type="ECO:0000256" key="2">
    <source>
        <dbReference type="ARBA" id="ARBA00012438"/>
    </source>
</evidence>
<dbReference type="GO" id="GO:0046983">
    <property type="term" value="F:protein dimerization activity"/>
    <property type="evidence" value="ECO:0007669"/>
    <property type="project" value="InterPro"/>
</dbReference>
<dbReference type="Pfam" id="PF07730">
    <property type="entry name" value="HisKA_3"/>
    <property type="match status" value="1"/>
</dbReference>
<dbReference type="SUPFAM" id="SSF48452">
    <property type="entry name" value="TPR-like"/>
    <property type="match status" value="1"/>
</dbReference>
<dbReference type="InterPro" id="IPR036890">
    <property type="entry name" value="HATPase_C_sf"/>
</dbReference>
<reference evidence="13 14" key="1">
    <citation type="submission" date="2018-12" db="EMBL/GenBank/DDBJ databases">
        <title>Hymenobacter gummosus sp. nov., isolated from a spring.</title>
        <authorList>
            <person name="Nie L."/>
        </authorList>
    </citation>
    <scope>NUCLEOTIDE SEQUENCE [LARGE SCALE GENOMIC DNA]</scope>
    <source>
        <strain evidence="13 14">KCTC 52166</strain>
    </source>
</reference>
<keyword evidence="14" id="KW-1185">Reference proteome</keyword>
<keyword evidence="8" id="KW-0902">Two-component regulatory system</keyword>
<dbReference type="PANTHER" id="PTHR24421">
    <property type="entry name" value="NITRATE/NITRITE SENSOR PROTEIN NARX-RELATED"/>
    <property type="match status" value="1"/>
</dbReference>
<feature type="region of interest" description="Disordered" evidence="9">
    <location>
        <begin position="601"/>
        <end position="635"/>
    </location>
</feature>
<evidence type="ECO:0000313" key="14">
    <source>
        <dbReference type="Proteomes" id="UP000282184"/>
    </source>
</evidence>
<dbReference type="Proteomes" id="UP000282184">
    <property type="component" value="Unassembled WGS sequence"/>
</dbReference>
<evidence type="ECO:0000259" key="12">
    <source>
        <dbReference type="Pfam" id="PF13581"/>
    </source>
</evidence>
<dbReference type="Pfam" id="PF13374">
    <property type="entry name" value="TPR_10"/>
    <property type="match status" value="1"/>
</dbReference>
<dbReference type="Gene3D" id="1.20.5.1930">
    <property type="match status" value="1"/>
</dbReference>
<dbReference type="InterPro" id="IPR050482">
    <property type="entry name" value="Sensor_HK_TwoCompSys"/>
</dbReference>
<keyword evidence="5" id="KW-0547">Nucleotide-binding</keyword>
<feature type="domain" description="Signal transduction histidine kinase subgroup 3 dimerisation and phosphoacceptor" evidence="11">
    <location>
        <begin position="460"/>
        <end position="517"/>
    </location>
</feature>